<comment type="subcellular location">
    <subcellularLocation>
        <location evidence="1">Cell membrane</location>
    </subcellularLocation>
</comment>
<dbReference type="Pfam" id="PF00015">
    <property type="entry name" value="MCPsignal"/>
    <property type="match status" value="1"/>
</dbReference>
<evidence type="ECO:0000256" key="5">
    <source>
        <dbReference type="ARBA" id="ARBA00029447"/>
    </source>
</evidence>
<evidence type="ECO:0000259" key="10">
    <source>
        <dbReference type="PROSITE" id="PS50885"/>
    </source>
</evidence>
<reference evidence="11 12" key="1">
    <citation type="submission" date="2021-06" db="EMBL/GenBank/DDBJ databases">
        <title>Bacillus sp. RD4P76, an endophyte from a halophyte.</title>
        <authorList>
            <person name="Sun J.-Q."/>
        </authorList>
    </citation>
    <scope>NUCLEOTIDE SEQUENCE [LARGE SCALE GENOMIC DNA]</scope>
    <source>
        <strain evidence="11 12">JCM 17098</strain>
    </source>
</reference>
<name>A0ABS6JWF1_9BACI</name>
<evidence type="ECO:0000313" key="12">
    <source>
        <dbReference type="Proteomes" id="UP000790580"/>
    </source>
</evidence>
<dbReference type="PANTHER" id="PTHR32089">
    <property type="entry name" value="METHYL-ACCEPTING CHEMOTAXIS PROTEIN MCPB"/>
    <property type="match status" value="1"/>
</dbReference>
<proteinExistence type="inferred from homology"/>
<keyword evidence="12" id="KW-1185">Reference proteome</keyword>
<dbReference type="SMART" id="SM00283">
    <property type="entry name" value="MA"/>
    <property type="match status" value="1"/>
</dbReference>
<evidence type="ECO:0000313" key="11">
    <source>
        <dbReference type="EMBL" id="MBU9721572.1"/>
    </source>
</evidence>
<feature type="compositionally biased region" description="Polar residues" evidence="7">
    <location>
        <begin position="346"/>
        <end position="355"/>
    </location>
</feature>
<dbReference type="PROSITE" id="PS50885">
    <property type="entry name" value="HAMP"/>
    <property type="match status" value="1"/>
</dbReference>
<comment type="caution">
    <text evidence="11">The sequence shown here is derived from an EMBL/GenBank/DDBJ whole genome shotgun (WGS) entry which is preliminary data.</text>
</comment>
<keyword evidence="2" id="KW-1003">Cell membrane</keyword>
<protein>
    <submittedName>
        <fullName evidence="11">Methyl-accepting chemotaxis protein</fullName>
    </submittedName>
</protein>
<feature type="transmembrane region" description="Helical" evidence="8">
    <location>
        <begin position="196"/>
        <end position="220"/>
    </location>
</feature>
<dbReference type="Pfam" id="PF00672">
    <property type="entry name" value="HAMP"/>
    <property type="match status" value="1"/>
</dbReference>
<gene>
    <name evidence="11" type="ORF">KS407_08955</name>
</gene>
<evidence type="ECO:0000256" key="3">
    <source>
        <dbReference type="ARBA" id="ARBA00023136"/>
    </source>
</evidence>
<accession>A0ABS6JWF1</accession>
<dbReference type="Gene3D" id="6.10.340.10">
    <property type="match status" value="1"/>
</dbReference>
<dbReference type="EMBL" id="JAHQCR010000036">
    <property type="protein sequence ID" value="MBU9721572.1"/>
    <property type="molecule type" value="Genomic_DNA"/>
</dbReference>
<dbReference type="PROSITE" id="PS50111">
    <property type="entry name" value="CHEMOTAXIS_TRANSDUC_2"/>
    <property type="match status" value="1"/>
</dbReference>
<evidence type="ECO:0000256" key="7">
    <source>
        <dbReference type="SAM" id="MobiDB-lite"/>
    </source>
</evidence>
<evidence type="ECO:0000256" key="8">
    <source>
        <dbReference type="SAM" id="Phobius"/>
    </source>
</evidence>
<dbReference type="InterPro" id="IPR004089">
    <property type="entry name" value="MCPsignal_dom"/>
</dbReference>
<comment type="similarity">
    <text evidence="5">Belongs to the methyl-accepting chemotaxis (MCP) protein family.</text>
</comment>
<feature type="region of interest" description="Disordered" evidence="7">
    <location>
        <begin position="336"/>
        <end position="359"/>
    </location>
</feature>
<evidence type="ECO:0000256" key="6">
    <source>
        <dbReference type="PROSITE-ProRule" id="PRU00284"/>
    </source>
</evidence>
<sequence length="580" mass="62749">MKLTKMKKKPLKKPRRGKLQLKSIKTKILLGFGAVLALMVFLSGSVILGLSQFNQQVESTIEGDVNNFSLEYQLSNNISQRIGAIRGYVLLGDSQYRERFEQLSVEGEEISNLLFEGYSHDNDLEYVLNMNKEWDEMVDELIFSQYDQGNHQMALQNLSDRVAPLGEGLIIAFNNRVEQIEENVLQSGEDLMEQGATLAVLTIIISIIAVVVAIVVAIIIANNISKPIRHVSQRMNQIAEGDLRGDELTVKTKDEIGQLGTSINNMQRNLKQVIHNVNDAAEQVAASSEQLSASAEETSRATETITHSIQEVASGSEKQVESTSTVSEAVTEISSGMQQISSSMEEASQATANTAERSKKGTEVIGKTVGQMDIIYENSSEMERIVGQLGEKSIQIGNIINLITNVSEQTNLLALNAAIEAARAGEHGRGFAVVADEVRKLAEQSSNSAGQISELIEDIQAQIDASVSSMGQGKESVEAGMTLVKEAGLSFNEISDSIQGVTSQVLEVSSAVQQINASTQSMLSAVEETSTIAESAAGYTQNVAASAEEQSSSMEEITASAEALSKMAETLQEEVKTFKL</sequence>
<evidence type="ECO:0000256" key="1">
    <source>
        <dbReference type="ARBA" id="ARBA00004236"/>
    </source>
</evidence>
<dbReference type="Gene3D" id="1.10.287.950">
    <property type="entry name" value="Methyl-accepting chemotaxis protein"/>
    <property type="match status" value="1"/>
</dbReference>
<dbReference type="InterPro" id="IPR003660">
    <property type="entry name" value="HAMP_dom"/>
</dbReference>
<dbReference type="CDD" id="cd06225">
    <property type="entry name" value="HAMP"/>
    <property type="match status" value="1"/>
</dbReference>
<evidence type="ECO:0000259" key="9">
    <source>
        <dbReference type="PROSITE" id="PS50111"/>
    </source>
</evidence>
<keyword evidence="8" id="KW-0812">Transmembrane</keyword>
<dbReference type="CDD" id="cd11386">
    <property type="entry name" value="MCP_signal"/>
    <property type="match status" value="1"/>
</dbReference>
<evidence type="ECO:0000256" key="2">
    <source>
        <dbReference type="ARBA" id="ARBA00022475"/>
    </source>
</evidence>
<keyword evidence="8" id="KW-1133">Transmembrane helix</keyword>
<dbReference type="SMART" id="SM00304">
    <property type="entry name" value="HAMP"/>
    <property type="match status" value="1"/>
</dbReference>
<dbReference type="Proteomes" id="UP000790580">
    <property type="component" value="Unassembled WGS sequence"/>
</dbReference>
<keyword evidence="3 8" id="KW-0472">Membrane</keyword>
<keyword evidence="4 6" id="KW-0807">Transducer</keyword>
<dbReference type="PANTHER" id="PTHR32089:SF112">
    <property type="entry name" value="LYSOZYME-LIKE PROTEIN-RELATED"/>
    <property type="match status" value="1"/>
</dbReference>
<feature type="domain" description="HAMP" evidence="10">
    <location>
        <begin position="222"/>
        <end position="275"/>
    </location>
</feature>
<evidence type="ECO:0000256" key="4">
    <source>
        <dbReference type="ARBA" id="ARBA00023224"/>
    </source>
</evidence>
<organism evidence="11 12">
    <name type="scientific">Evansella alkalicola</name>
    <dbReference type="NCBI Taxonomy" id="745819"/>
    <lineage>
        <taxon>Bacteria</taxon>
        <taxon>Bacillati</taxon>
        <taxon>Bacillota</taxon>
        <taxon>Bacilli</taxon>
        <taxon>Bacillales</taxon>
        <taxon>Bacillaceae</taxon>
        <taxon>Evansella</taxon>
    </lineage>
</organism>
<feature type="compositionally biased region" description="Low complexity" evidence="7">
    <location>
        <begin position="336"/>
        <end position="345"/>
    </location>
</feature>
<dbReference type="SUPFAM" id="SSF58104">
    <property type="entry name" value="Methyl-accepting chemotaxis protein (MCP) signaling domain"/>
    <property type="match status" value="1"/>
</dbReference>
<feature type="domain" description="Methyl-accepting transducer" evidence="9">
    <location>
        <begin position="294"/>
        <end position="530"/>
    </location>
</feature>